<sequence length="217" mass="23604">MNVDHNLKVHKEIVKAWVLGWTLSRGTAPPVQIENAYRVDVGLPDHCTRYVLPQLDPNFLHDLTEQLLEPGTWLKICAPSALVAPLLSQAWSIKDTGHMMIRALRVMARPAPPDYLLVTTSDGAVLDVKMLDQAGEIAATGRIAVIQPFAVIDQVVTSPSHQRRGLGSFVMEVLCQHAAEQGAQTGVLVATDEGMALYRSLGWALHSVVTSAVIEMG</sequence>
<dbReference type="SUPFAM" id="SSF55729">
    <property type="entry name" value="Acyl-CoA N-acyltransferases (Nat)"/>
    <property type="match status" value="1"/>
</dbReference>
<keyword evidence="2" id="KW-0808">Transferase</keyword>
<dbReference type="AlphaFoldDB" id="A0A2S9GT78"/>
<gene>
    <name evidence="2" type="ORF">S2091_4408</name>
</gene>
<dbReference type="Pfam" id="PF00583">
    <property type="entry name" value="Acetyltransf_1"/>
    <property type="match status" value="1"/>
</dbReference>
<evidence type="ECO:0000313" key="2">
    <source>
        <dbReference type="EMBL" id="PRC90915.1"/>
    </source>
</evidence>
<dbReference type="OrthoDB" id="4966223at2"/>
<evidence type="ECO:0000259" key="1">
    <source>
        <dbReference type="PROSITE" id="PS51186"/>
    </source>
</evidence>
<dbReference type="InterPro" id="IPR016181">
    <property type="entry name" value="Acyl_CoA_acyltransferase"/>
</dbReference>
<comment type="caution">
    <text evidence="2">The sequence shown here is derived from an EMBL/GenBank/DDBJ whole genome shotgun (WGS) entry which is preliminary data.</text>
</comment>
<dbReference type="Proteomes" id="UP000237839">
    <property type="component" value="Unassembled WGS sequence"/>
</dbReference>
<dbReference type="InterPro" id="IPR000182">
    <property type="entry name" value="GNAT_dom"/>
</dbReference>
<accession>A0A2S9GT78</accession>
<dbReference type="EMBL" id="PUGF01000033">
    <property type="protein sequence ID" value="PRC90915.1"/>
    <property type="molecule type" value="Genomic_DNA"/>
</dbReference>
<dbReference type="GO" id="GO:0016747">
    <property type="term" value="F:acyltransferase activity, transferring groups other than amino-acyl groups"/>
    <property type="evidence" value="ECO:0007669"/>
    <property type="project" value="InterPro"/>
</dbReference>
<evidence type="ECO:0000313" key="3">
    <source>
        <dbReference type="Proteomes" id="UP000237839"/>
    </source>
</evidence>
<name>A0A2S9GT78_9BURK</name>
<proteinExistence type="predicted"/>
<organism evidence="2 3">
    <name type="scientific">Solimicrobium silvestre</name>
    <dbReference type="NCBI Taxonomy" id="2099400"/>
    <lineage>
        <taxon>Bacteria</taxon>
        <taxon>Pseudomonadati</taxon>
        <taxon>Pseudomonadota</taxon>
        <taxon>Betaproteobacteria</taxon>
        <taxon>Burkholderiales</taxon>
        <taxon>Oxalobacteraceae</taxon>
        <taxon>Solimicrobium</taxon>
    </lineage>
</organism>
<dbReference type="PROSITE" id="PS51186">
    <property type="entry name" value="GNAT"/>
    <property type="match status" value="1"/>
</dbReference>
<feature type="domain" description="N-acetyltransferase" evidence="1">
    <location>
        <begin position="88"/>
        <end position="217"/>
    </location>
</feature>
<protein>
    <submittedName>
        <fullName evidence="2">Acetyltransferase (GNAT) family</fullName>
    </submittedName>
</protein>
<dbReference type="RefSeq" id="WP_105534136.1">
    <property type="nucleotide sequence ID" value="NZ_PUGF01000033.1"/>
</dbReference>
<keyword evidence="3" id="KW-1185">Reference proteome</keyword>
<reference evidence="2 3" key="1">
    <citation type="submission" date="2018-02" db="EMBL/GenBank/DDBJ databases">
        <title>Solimicrobium silvestre gen. nov., sp. nov., isolated from alpine forest soil.</title>
        <authorList>
            <person name="Margesin R."/>
            <person name="Albuquerque L."/>
            <person name="Zhang D.-C."/>
            <person name="Froufe H.J.C."/>
            <person name="Severino R."/>
            <person name="Roxo I."/>
            <person name="Egas C."/>
            <person name="Da Costa M.S."/>
        </authorList>
    </citation>
    <scope>NUCLEOTIDE SEQUENCE [LARGE SCALE GENOMIC DNA]</scope>
    <source>
        <strain evidence="2 3">S20-91</strain>
    </source>
</reference>
<dbReference type="CDD" id="cd04301">
    <property type="entry name" value="NAT_SF"/>
    <property type="match status" value="1"/>
</dbReference>
<dbReference type="Gene3D" id="3.40.630.30">
    <property type="match status" value="1"/>
</dbReference>